<dbReference type="OrthoDB" id="431150at2759"/>
<dbReference type="SMR" id="A0A8S0QBH3"/>
<dbReference type="InterPro" id="IPR008949">
    <property type="entry name" value="Isoprenoid_synthase_dom_sf"/>
</dbReference>
<dbReference type="Gene3D" id="1.10.600.10">
    <property type="entry name" value="Farnesyl Diphosphate Synthase"/>
    <property type="match status" value="1"/>
</dbReference>
<dbReference type="Proteomes" id="UP000594638">
    <property type="component" value="Unassembled WGS sequence"/>
</dbReference>
<sequence>MYEENSVNAVQCLNDMVTNALTHADDCLKYLSVLRDLAIVQVFAIPWILEFGTLAMCYNNVQIFGGAVKMRRGLTAKIIVRTKTMSDVYVVFYDIAYMLKSKVDDNDPNASKTKGRPESILKTFKDSGTLK</sequence>
<keyword evidence="1" id="KW-0472">Membrane</keyword>
<organism evidence="2 3">
    <name type="scientific">Olea europaea subsp. europaea</name>
    <dbReference type="NCBI Taxonomy" id="158383"/>
    <lineage>
        <taxon>Eukaryota</taxon>
        <taxon>Viridiplantae</taxon>
        <taxon>Streptophyta</taxon>
        <taxon>Embryophyta</taxon>
        <taxon>Tracheophyta</taxon>
        <taxon>Spermatophyta</taxon>
        <taxon>Magnoliopsida</taxon>
        <taxon>eudicotyledons</taxon>
        <taxon>Gunneridae</taxon>
        <taxon>Pentapetalae</taxon>
        <taxon>asterids</taxon>
        <taxon>lamiids</taxon>
        <taxon>Lamiales</taxon>
        <taxon>Oleaceae</taxon>
        <taxon>Oleeae</taxon>
        <taxon>Olea</taxon>
    </lineage>
</organism>
<dbReference type="AlphaFoldDB" id="A0A8S0QBH3"/>
<dbReference type="GO" id="GO:0051996">
    <property type="term" value="F:squalene synthase [NAD(P)H] activity"/>
    <property type="evidence" value="ECO:0007669"/>
    <property type="project" value="InterPro"/>
</dbReference>
<dbReference type="PANTHER" id="PTHR11626:SF2">
    <property type="entry name" value="SQUALENE SYNTHASE"/>
    <property type="match status" value="1"/>
</dbReference>
<reference evidence="2 3" key="1">
    <citation type="submission" date="2019-12" db="EMBL/GenBank/DDBJ databases">
        <authorList>
            <person name="Alioto T."/>
            <person name="Alioto T."/>
            <person name="Gomez Garrido J."/>
        </authorList>
    </citation>
    <scope>NUCLEOTIDE SEQUENCE [LARGE SCALE GENOMIC DNA]</scope>
</reference>
<protein>
    <submittedName>
        <fullName evidence="2">Squalene synthase 1</fullName>
    </submittedName>
</protein>
<evidence type="ECO:0000256" key="1">
    <source>
        <dbReference type="SAM" id="Phobius"/>
    </source>
</evidence>
<accession>A0A8S0QBH3</accession>
<dbReference type="GO" id="GO:0005789">
    <property type="term" value="C:endoplasmic reticulum membrane"/>
    <property type="evidence" value="ECO:0007669"/>
    <property type="project" value="TreeGrafter"/>
</dbReference>
<evidence type="ECO:0000313" key="2">
    <source>
        <dbReference type="EMBL" id="CAA2962078.1"/>
    </source>
</evidence>
<dbReference type="Gramene" id="OE9A105802T1">
    <property type="protein sequence ID" value="OE9A105802C1"/>
    <property type="gene ID" value="OE9A105802"/>
</dbReference>
<proteinExistence type="predicted"/>
<dbReference type="SUPFAM" id="SSF48576">
    <property type="entry name" value="Terpenoid synthases"/>
    <property type="match status" value="1"/>
</dbReference>
<comment type="caution">
    <text evidence="2">The sequence shown here is derived from an EMBL/GenBank/DDBJ whole genome shotgun (WGS) entry which is preliminary data.</text>
</comment>
<dbReference type="InterPro" id="IPR044844">
    <property type="entry name" value="Trans_IPPS_euk-type"/>
</dbReference>
<gene>
    <name evidence="2" type="ORF">OLEA9_A105802</name>
</gene>
<name>A0A8S0QBH3_OLEEU</name>
<keyword evidence="3" id="KW-1185">Reference proteome</keyword>
<evidence type="ECO:0000313" key="3">
    <source>
        <dbReference type="Proteomes" id="UP000594638"/>
    </source>
</evidence>
<keyword evidence="1" id="KW-1133">Transmembrane helix</keyword>
<dbReference type="EMBL" id="CACTIH010000725">
    <property type="protein sequence ID" value="CAA2962078.1"/>
    <property type="molecule type" value="Genomic_DNA"/>
</dbReference>
<feature type="transmembrane region" description="Helical" evidence="1">
    <location>
        <begin position="38"/>
        <end position="61"/>
    </location>
</feature>
<dbReference type="PANTHER" id="PTHR11626">
    <property type="entry name" value="FARNESYL-DIPHOSPHATE FARNESYLTRANSFERASE"/>
    <property type="match status" value="1"/>
</dbReference>
<keyword evidence="1" id="KW-0812">Transmembrane</keyword>
<dbReference type="GO" id="GO:0045338">
    <property type="term" value="P:farnesyl diphosphate metabolic process"/>
    <property type="evidence" value="ECO:0007669"/>
    <property type="project" value="InterPro"/>
</dbReference>